<accession>A0A9R1TGG8</accession>
<sequence length="381" mass="42523">MDGSDAKVEMKGIKEEIDDSQCSWSVPYTGSTPDREEIMRALKDSPGDSFSRVKHESPRPGIDEIMREIMNQPSVSGISQLSDVSGTSGTSSRLPKIESQSPESGSTGEHMILTRVLREMMDQSEIWGIVPKTEGQSPGSPEIPRKTKILDRGMNHQLITHDDESHSSEELIDKALELCLSPPGTSGGSEGESSLDELISKALEESPRKIPEQEEVLEPTASPGASTVARNKFCEGMSILDDPGREFHVVESDDEDDVDEFTPRPRGGVQGEIVLGDVSNENNRNVGNRSGGRGGGDYFYRKRYTDDENRAMIEILIREGSIQSAVNLDYWRHVEELGLSRLRGRSGKSLYNHFMRFLVEKRYKFYTKDPEALKEFQKLHD</sequence>
<feature type="compositionally biased region" description="Polar residues" evidence="1">
    <location>
        <begin position="20"/>
        <end position="32"/>
    </location>
</feature>
<evidence type="ECO:0000313" key="2">
    <source>
        <dbReference type="Proteomes" id="UP000694866"/>
    </source>
</evidence>
<evidence type="ECO:0000256" key="1">
    <source>
        <dbReference type="SAM" id="MobiDB-lite"/>
    </source>
</evidence>
<protein>
    <submittedName>
        <fullName evidence="3">Uncharacterized protein</fullName>
    </submittedName>
</protein>
<name>A0A9R1TGG8_9HYME</name>
<gene>
    <name evidence="3" type="primary">LOC105269999</name>
</gene>
<dbReference type="OrthoDB" id="10681744at2759"/>
<reference evidence="3" key="1">
    <citation type="submission" date="2025-08" db="UniProtKB">
        <authorList>
            <consortium name="RefSeq"/>
        </authorList>
    </citation>
    <scope>IDENTIFICATION</scope>
    <source>
        <strain evidence="3">USDA-PBARC FA_bdor</strain>
        <tissue evidence="3">Whole organism</tissue>
    </source>
</reference>
<organism evidence="2 3">
    <name type="scientific">Fopius arisanus</name>
    <dbReference type="NCBI Taxonomy" id="64838"/>
    <lineage>
        <taxon>Eukaryota</taxon>
        <taxon>Metazoa</taxon>
        <taxon>Ecdysozoa</taxon>
        <taxon>Arthropoda</taxon>
        <taxon>Hexapoda</taxon>
        <taxon>Insecta</taxon>
        <taxon>Pterygota</taxon>
        <taxon>Neoptera</taxon>
        <taxon>Endopterygota</taxon>
        <taxon>Hymenoptera</taxon>
        <taxon>Apocrita</taxon>
        <taxon>Ichneumonoidea</taxon>
        <taxon>Braconidae</taxon>
        <taxon>Opiinae</taxon>
        <taxon>Fopius</taxon>
    </lineage>
</organism>
<feature type="region of interest" description="Disordered" evidence="1">
    <location>
        <begin position="205"/>
        <end position="227"/>
    </location>
</feature>
<dbReference type="AlphaFoldDB" id="A0A9R1TGG8"/>
<dbReference type="KEGG" id="fas:105269999"/>
<feature type="region of interest" description="Disordered" evidence="1">
    <location>
        <begin position="1"/>
        <end position="34"/>
    </location>
</feature>
<dbReference type="GeneID" id="105269999"/>
<feature type="region of interest" description="Disordered" evidence="1">
    <location>
        <begin position="76"/>
        <end position="107"/>
    </location>
</feature>
<evidence type="ECO:0000313" key="3">
    <source>
        <dbReference type="RefSeq" id="XP_011308950.1"/>
    </source>
</evidence>
<dbReference type="RefSeq" id="XP_011308950.1">
    <property type="nucleotide sequence ID" value="XM_011310648.1"/>
</dbReference>
<keyword evidence="2" id="KW-1185">Reference proteome</keyword>
<dbReference type="Proteomes" id="UP000694866">
    <property type="component" value="Unplaced"/>
</dbReference>
<proteinExistence type="predicted"/>
<feature type="region of interest" description="Disordered" evidence="1">
    <location>
        <begin position="251"/>
        <end position="270"/>
    </location>
</feature>
<feature type="compositionally biased region" description="Basic and acidic residues" evidence="1">
    <location>
        <begin position="1"/>
        <end position="15"/>
    </location>
</feature>